<dbReference type="InterPro" id="IPR001375">
    <property type="entry name" value="Peptidase_S9_cat"/>
</dbReference>
<dbReference type="InterPro" id="IPR020084">
    <property type="entry name" value="NUDIX_hydrolase_CS"/>
</dbReference>
<dbReference type="Proteomes" id="UP000241890">
    <property type="component" value="Unassembled WGS sequence"/>
</dbReference>
<proteinExistence type="predicted"/>
<dbReference type="Pfam" id="PF00293">
    <property type="entry name" value="NUDIX"/>
    <property type="match status" value="1"/>
</dbReference>
<dbReference type="SUPFAM" id="SSF53474">
    <property type="entry name" value="alpha/beta-Hydrolases"/>
    <property type="match status" value="1"/>
</dbReference>
<evidence type="ECO:0000259" key="3">
    <source>
        <dbReference type="PROSITE" id="PS51462"/>
    </source>
</evidence>
<dbReference type="OrthoDB" id="43744at2759"/>
<evidence type="ECO:0000313" key="4">
    <source>
        <dbReference type="EMBL" id="GBG26202.1"/>
    </source>
</evidence>
<evidence type="ECO:0000256" key="1">
    <source>
        <dbReference type="ARBA" id="ARBA00022801"/>
    </source>
</evidence>
<gene>
    <name evidence="4" type="ORF">FCC1311_024232</name>
</gene>
<protein>
    <submittedName>
        <fullName evidence="4">ADP-ribose pyrophosphatase, mitochondrial</fullName>
    </submittedName>
</protein>
<dbReference type="InterPro" id="IPR029058">
    <property type="entry name" value="AB_hydrolase_fold"/>
</dbReference>
<feature type="transmembrane region" description="Helical" evidence="2">
    <location>
        <begin position="1245"/>
        <end position="1263"/>
    </location>
</feature>
<keyword evidence="2" id="KW-1133">Transmembrane helix</keyword>
<keyword evidence="2" id="KW-0812">Transmembrane</keyword>
<keyword evidence="5" id="KW-1185">Reference proteome</keyword>
<dbReference type="InParanoid" id="A0A2R5G582"/>
<evidence type="ECO:0000313" key="5">
    <source>
        <dbReference type="Proteomes" id="UP000241890"/>
    </source>
</evidence>
<dbReference type="Gene3D" id="3.90.79.10">
    <property type="entry name" value="Nucleoside Triphosphate Pyrophosphohydrolase"/>
    <property type="match status" value="1"/>
</dbReference>
<evidence type="ECO:0000256" key="2">
    <source>
        <dbReference type="SAM" id="Phobius"/>
    </source>
</evidence>
<dbReference type="SUPFAM" id="SSF55811">
    <property type="entry name" value="Nudix"/>
    <property type="match status" value="1"/>
</dbReference>
<dbReference type="Pfam" id="PF00326">
    <property type="entry name" value="Peptidase_S9"/>
    <property type="match status" value="1"/>
</dbReference>
<dbReference type="EMBL" id="BEYU01000019">
    <property type="protein sequence ID" value="GBG26202.1"/>
    <property type="molecule type" value="Genomic_DNA"/>
</dbReference>
<dbReference type="InterPro" id="IPR015797">
    <property type="entry name" value="NUDIX_hydrolase-like_dom_sf"/>
</dbReference>
<dbReference type="GO" id="GO:0047631">
    <property type="term" value="F:ADP-ribose diphosphatase activity"/>
    <property type="evidence" value="ECO:0007669"/>
    <property type="project" value="InterPro"/>
</dbReference>
<organism evidence="4 5">
    <name type="scientific">Hondaea fermentalgiana</name>
    <dbReference type="NCBI Taxonomy" id="2315210"/>
    <lineage>
        <taxon>Eukaryota</taxon>
        <taxon>Sar</taxon>
        <taxon>Stramenopiles</taxon>
        <taxon>Bigyra</taxon>
        <taxon>Labyrinthulomycetes</taxon>
        <taxon>Thraustochytrida</taxon>
        <taxon>Thraustochytriidae</taxon>
        <taxon>Hondaea</taxon>
    </lineage>
</organism>
<keyword evidence="2" id="KW-0472">Membrane</keyword>
<reference evidence="4 5" key="1">
    <citation type="submission" date="2017-12" db="EMBL/GenBank/DDBJ databases">
        <title>Sequencing, de novo assembly and annotation of complete genome of a new Thraustochytrid species, strain FCC1311.</title>
        <authorList>
            <person name="Sedici K."/>
            <person name="Godart F."/>
            <person name="Aiese Cigliano R."/>
            <person name="Sanseverino W."/>
            <person name="Barakat M."/>
            <person name="Ortet P."/>
            <person name="Marechal E."/>
            <person name="Cagnac O."/>
            <person name="Amato A."/>
        </authorList>
    </citation>
    <scope>NUCLEOTIDE SEQUENCE [LARGE SCALE GENOMIC DNA]</scope>
</reference>
<dbReference type="PANTHER" id="PTHR13030:SF8">
    <property type="entry name" value="ADP-RIBOSE PYROPHOSPHATASE, MITOCHONDRIAL"/>
    <property type="match status" value="1"/>
</dbReference>
<dbReference type="GO" id="GO:0008236">
    <property type="term" value="F:serine-type peptidase activity"/>
    <property type="evidence" value="ECO:0007669"/>
    <property type="project" value="InterPro"/>
</dbReference>
<keyword evidence="1" id="KW-0378">Hydrolase</keyword>
<dbReference type="InterPro" id="IPR039989">
    <property type="entry name" value="NUDT9"/>
</dbReference>
<dbReference type="PANTHER" id="PTHR13030">
    <property type="entry name" value="NUDIX HYDROLASE"/>
    <property type="match status" value="1"/>
</dbReference>
<accession>A0A2R5G582</accession>
<dbReference type="PROSITE" id="PS51462">
    <property type="entry name" value="NUDIX"/>
    <property type="match status" value="1"/>
</dbReference>
<feature type="domain" description="Nudix hydrolase" evidence="3">
    <location>
        <begin position="442"/>
        <end position="599"/>
    </location>
</feature>
<dbReference type="CDD" id="cd03670">
    <property type="entry name" value="NUDIX_ADPRase_Nudt9"/>
    <property type="match status" value="1"/>
</dbReference>
<dbReference type="InterPro" id="IPR000086">
    <property type="entry name" value="NUDIX_hydrolase_dom"/>
</dbReference>
<name>A0A2R5G582_9STRA</name>
<dbReference type="Pfam" id="PF25969">
    <property type="entry name" value="NUDT9_N"/>
    <property type="match status" value="1"/>
</dbReference>
<dbReference type="PROSITE" id="PS00893">
    <property type="entry name" value="NUDIX_BOX"/>
    <property type="match status" value="1"/>
</dbReference>
<dbReference type="Gene3D" id="3.40.50.1820">
    <property type="entry name" value="alpha/beta hydrolase"/>
    <property type="match status" value="1"/>
</dbReference>
<sequence length="1267" mass="139774">MGGGGEEYARPSEALERVLDIEEEPHLIEDPSARWSVVASYRALAFSVADISRPLVETGGLCFDPQLRTPHKALFAHAFTLRRLFSGDGPHAAGGGGRARDQGAPLGLKEDAEHDGANDVAVEGLPADAVGFRYFRWRRDGGKLAFAAKVPDGDGFALRLFVVDLDSYLAQQNPPKSITARPLLENRTLTAITNSPFRFLGDGASLLCMCAPENQGPPPAEETVPRGPNIKENLTTKNAPARTYQRLISSKRDEELFEYYTKAEVVLVQFGGNNTTFETVLEPTRGGAMIRSISLSPDKRHFLVSLTTKPFSWTLPYYKFAKKIEVWTLSRPLSFHSAMSSHEAALGDHPQYPKRASVSAISFEAEDSAYNPVDFTHQAVLDNNNKVKENGWADPDLDEMDLAEIEQRMTYHGKVFLQDGRPRNPVGRTGMVGRGLLGKWGPNHAADSIVTRYCPKRPDVLQMVAIQRQDTGHWALPGGMVDPGESVPVAMKREFIEEAGNVDMTHEKLAAHRKKLDQLFEQGTEIYCGYVDDPRNTDNAWMESAFIHFHCDKELGDNIPLAAGDDAQSVRWLDVDESDEAFAKLYASHKSIVKMAAGMLSGDEALRPFAVQVAEIRTVVDLPDQEGMVISFDARPQGPRGIMWHWQKAATLVFDFALDEGNPKLEAKERDAVFELSGPFRLADYVKDPMLSPDARLVVKLDYRISGISWSKASAGLCFVTESWRKTRQTRKWILREKRAVTVAAAAAAADTDDDAIASTTLSSSTCDSGIYEPKVLMHERSSDDAYASTGSIQVAADAFGVYHLQYQTIKNELAFDVVGAGASPVGSRPFIDRLFLDPKGDLSQRRTEHIWRSPLGPEADASLVDTSREPGGSVPTQRQALYEYPAELFPGGEWMLLRRESNDQPPDFFWRQLSTGKEWRITRHAHPQPALVGVRKELVKYKRDDGLDLNGDLYLPPGYDPKRDGPRPCLLWAYPREFKSSKAAGQVKTSPHRFTRTSWSRPVTWVVKDWVVLGFASPIVAEGPDAEPNDTFVEQLRANAQAAVRLLLDRGLGKPGGFAVGGHSYGAFMTAHLLAHTDLFSAGIARSGAYLRALTPFGFQAEERTYWDAPETYAKLSPFSHAPKIAQGTGKLLLVHGIADENPGTFPIQSERLYDALKGHGAITKLVLLPHEGHGYTARESILHTIFEQETWLDKFVLPAFDDNAEIPSQVCASLLGQSMDLDVDAGMSSLVDANMKSQTRVRMLGGMAAATVLVIVAMRALSSRL</sequence>
<dbReference type="AlphaFoldDB" id="A0A2R5G582"/>
<comment type="caution">
    <text evidence="4">The sequence shown here is derived from an EMBL/GenBank/DDBJ whole genome shotgun (WGS) entry which is preliminary data.</text>
</comment>
<dbReference type="GO" id="GO:0006508">
    <property type="term" value="P:proteolysis"/>
    <property type="evidence" value="ECO:0007669"/>
    <property type="project" value="InterPro"/>
</dbReference>